<feature type="compositionally biased region" description="Low complexity" evidence="2">
    <location>
        <begin position="310"/>
        <end position="319"/>
    </location>
</feature>
<dbReference type="Gene3D" id="1.20.5.170">
    <property type="match status" value="1"/>
</dbReference>
<reference evidence="4" key="1">
    <citation type="submission" date="2014-04" db="EMBL/GenBank/DDBJ databases">
        <title>Evolutionary Origins and Diversification of the Mycorrhizal Mutualists.</title>
        <authorList>
            <consortium name="DOE Joint Genome Institute"/>
            <consortium name="Mycorrhizal Genomics Consortium"/>
            <person name="Kohler A."/>
            <person name="Kuo A."/>
            <person name="Nagy L.G."/>
            <person name="Floudas D."/>
            <person name="Copeland A."/>
            <person name="Barry K.W."/>
            <person name="Cichocki N."/>
            <person name="Veneault-Fourrey C."/>
            <person name="LaButti K."/>
            <person name="Lindquist E.A."/>
            <person name="Lipzen A."/>
            <person name="Lundell T."/>
            <person name="Morin E."/>
            <person name="Murat C."/>
            <person name="Riley R."/>
            <person name="Ohm R."/>
            <person name="Sun H."/>
            <person name="Tunlid A."/>
            <person name="Henrissat B."/>
            <person name="Grigoriev I.V."/>
            <person name="Hibbett D.S."/>
            <person name="Martin F."/>
        </authorList>
    </citation>
    <scope>NUCLEOTIDE SEQUENCE [LARGE SCALE GENOMIC DNA]</scope>
    <source>
        <strain evidence="4">FD-334 SS-4</strain>
    </source>
</reference>
<feature type="compositionally biased region" description="Polar residues" evidence="2">
    <location>
        <begin position="236"/>
        <end position="259"/>
    </location>
</feature>
<feature type="region of interest" description="Disordered" evidence="2">
    <location>
        <begin position="65"/>
        <end position="161"/>
    </location>
</feature>
<feature type="compositionally biased region" description="Low complexity" evidence="2">
    <location>
        <begin position="105"/>
        <end position="126"/>
    </location>
</feature>
<sequence length="350" mass="38158">MSLSNSTTPSKRGRKRNDNLPPNRARDVQRAFRARRAAHLHALEQRVAELEEENNCLRLALRLPPSSRVPLGKGPTGKDKNKTYEGSNSQSLGFNSGCGSSDGNSPASRASSMSPSGIGVSMSSSSHPMTVIDGNWDDSLLLNDHQHPTQHTGEMDSSSDMPYHMNSMTTPMTAPMAVKPLQFPYNNTFATSSRSLSTNLYAGSPGSYTNSSARPMGASYNGHPFSRGDMREESRQQYTYSQPFASHESSGVHYSQTPSPGLHAHAQSQTLQPARESPLPFAPPHRRSVTEPQPGYSIGQGFPHLPHPAQPQQQQQQQQSRSSEHLRPMDGHSIQNGQASRSAVYSSDLP</sequence>
<feature type="compositionally biased region" description="Polar residues" evidence="2">
    <location>
        <begin position="333"/>
        <end position="350"/>
    </location>
</feature>
<feature type="compositionally biased region" description="Basic and acidic residues" evidence="2">
    <location>
        <begin position="226"/>
        <end position="235"/>
    </location>
</feature>
<feature type="compositionally biased region" description="Polar residues" evidence="2">
    <location>
        <begin position="84"/>
        <end position="104"/>
    </location>
</feature>
<feature type="region of interest" description="Disordered" evidence="2">
    <location>
        <begin position="208"/>
        <end position="350"/>
    </location>
</feature>
<dbReference type="SUPFAM" id="SSF57959">
    <property type="entry name" value="Leucine zipper domain"/>
    <property type="match status" value="1"/>
</dbReference>
<keyword evidence="1" id="KW-0175">Coiled coil</keyword>
<dbReference type="Proteomes" id="UP000054270">
    <property type="component" value="Unassembled WGS sequence"/>
</dbReference>
<dbReference type="EMBL" id="KN817528">
    <property type="protein sequence ID" value="KJA26372.1"/>
    <property type="molecule type" value="Genomic_DNA"/>
</dbReference>
<evidence type="ECO:0000256" key="1">
    <source>
        <dbReference type="SAM" id="Coils"/>
    </source>
</evidence>
<evidence type="ECO:0008006" key="5">
    <source>
        <dbReference type="Google" id="ProtNLM"/>
    </source>
</evidence>
<proteinExistence type="predicted"/>
<feature type="coiled-coil region" evidence="1">
    <location>
        <begin position="33"/>
        <end position="60"/>
    </location>
</feature>
<feature type="compositionally biased region" description="Polar residues" evidence="2">
    <location>
        <begin position="149"/>
        <end position="161"/>
    </location>
</feature>
<dbReference type="OMA" id="VNTHYEL"/>
<dbReference type="InterPro" id="IPR046347">
    <property type="entry name" value="bZIP_sf"/>
</dbReference>
<dbReference type="AlphaFoldDB" id="A0A0D2LFF5"/>
<feature type="compositionally biased region" description="Polar residues" evidence="2">
    <location>
        <begin position="1"/>
        <end position="10"/>
    </location>
</feature>
<accession>A0A0D2LFF5</accession>
<dbReference type="STRING" id="945553.A0A0D2LFF5"/>
<name>A0A0D2LFF5_HYPSF</name>
<gene>
    <name evidence="3" type="ORF">HYPSUDRAFT_133215</name>
</gene>
<evidence type="ECO:0000313" key="4">
    <source>
        <dbReference type="Proteomes" id="UP000054270"/>
    </source>
</evidence>
<dbReference type="OrthoDB" id="2552152at2759"/>
<dbReference type="GO" id="GO:0003700">
    <property type="term" value="F:DNA-binding transcription factor activity"/>
    <property type="evidence" value="ECO:0007669"/>
    <property type="project" value="InterPro"/>
</dbReference>
<evidence type="ECO:0000256" key="2">
    <source>
        <dbReference type="SAM" id="MobiDB-lite"/>
    </source>
</evidence>
<protein>
    <recommendedName>
        <fullName evidence="5">BZIP domain-containing protein</fullName>
    </recommendedName>
</protein>
<organism evidence="3 4">
    <name type="scientific">Hypholoma sublateritium (strain FD-334 SS-4)</name>
    <dbReference type="NCBI Taxonomy" id="945553"/>
    <lineage>
        <taxon>Eukaryota</taxon>
        <taxon>Fungi</taxon>
        <taxon>Dikarya</taxon>
        <taxon>Basidiomycota</taxon>
        <taxon>Agaricomycotina</taxon>
        <taxon>Agaricomycetes</taxon>
        <taxon>Agaricomycetidae</taxon>
        <taxon>Agaricales</taxon>
        <taxon>Agaricineae</taxon>
        <taxon>Strophariaceae</taxon>
        <taxon>Hypholoma</taxon>
    </lineage>
</organism>
<keyword evidence="4" id="KW-1185">Reference proteome</keyword>
<feature type="region of interest" description="Disordered" evidence="2">
    <location>
        <begin position="1"/>
        <end position="32"/>
    </location>
</feature>
<evidence type="ECO:0000313" key="3">
    <source>
        <dbReference type="EMBL" id="KJA26372.1"/>
    </source>
</evidence>